<sequence length="132" mass="13324">MAAAQSYASSPRFATGKLSAANTARDGTGTIVTVFTAGGAGSRIESINIQATGPTTQGMVRLFVHDGTNSNLVGEVPVSPVTPSGTQPAFGVRLTTANLSDLLPLILPAGHSLRAAPNNAETFNVIAVGGDF</sequence>
<gene>
    <name evidence="1" type="ORF">PX653_08885</name>
</gene>
<protein>
    <recommendedName>
        <fullName evidence="3">CHRD domain-containing protein</fullName>
    </recommendedName>
</protein>
<name>A0ABY8BG27_9BURK</name>
<dbReference type="Proteomes" id="UP001216510">
    <property type="component" value="Chromosome"/>
</dbReference>
<keyword evidence="2" id="KW-1185">Reference proteome</keyword>
<dbReference type="RefSeq" id="WP_277417530.1">
    <property type="nucleotide sequence ID" value="NZ_CP119083.1"/>
</dbReference>
<evidence type="ECO:0000313" key="1">
    <source>
        <dbReference type="EMBL" id="WEF34859.1"/>
    </source>
</evidence>
<accession>A0ABY8BG27</accession>
<dbReference type="EMBL" id="CP119083">
    <property type="protein sequence ID" value="WEF34859.1"/>
    <property type="molecule type" value="Genomic_DNA"/>
</dbReference>
<proteinExistence type="predicted"/>
<evidence type="ECO:0000313" key="2">
    <source>
        <dbReference type="Proteomes" id="UP001216510"/>
    </source>
</evidence>
<evidence type="ECO:0008006" key="3">
    <source>
        <dbReference type="Google" id="ProtNLM"/>
    </source>
</evidence>
<organism evidence="1 2">
    <name type="scientific">Pseudoduganella chitinolytica</name>
    <dbReference type="NCBI Taxonomy" id="34070"/>
    <lineage>
        <taxon>Bacteria</taxon>
        <taxon>Pseudomonadati</taxon>
        <taxon>Pseudomonadota</taxon>
        <taxon>Betaproteobacteria</taxon>
        <taxon>Burkholderiales</taxon>
        <taxon>Oxalobacteraceae</taxon>
        <taxon>Telluria group</taxon>
        <taxon>Pseudoduganella</taxon>
    </lineage>
</organism>
<reference evidence="1 2" key="1">
    <citation type="submission" date="2023-02" db="EMBL/GenBank/DDBJ databases">
        <title>Gemone sequence of Telluria chitinolytica ACM 3522T.</title>
        <authorList>
            <person name="Frediansyah A."/>
            <person name="Miess H."/>
            <person name="Gross H."/>
        </authorList>
    </citation>
    <scope>NUCLEOTIDE SEQUENCE [LARGE SCALE GENOMIC DNA]</scope>
    <source>
        <strain evidence="1 2">ACM 3522</strain>
    </source>
</reference>